<evidence type="ECO:0000259" key="1">
    <source>
        <dbReference type="Pfam" id="PF00582"/>
    </source>
</evidence>
<accession>A0ABS8W9W2</accession>
<evidence type="ECO:0000313" key="2">
    <source>
        <dbReference type="EMBL" id="MCE2595807.1"/>
    </source>
</evidence>
<gene>
    <name evidence="2" type="ORF">K6Y31_13425</name>
</gene>
<organism evidence="2 3">
    <name type="scientific">Motilimonas cestriensis</name>
    <dbReference type="NCBI Taxonomy" id="2742685"/>
    <lineage>
        <taxon>Bacteria</taxon>
        <taxon>Pseudomonadati</taxon>
        <taxon>Pseudomonadota</taxon>
        <taxon>Gammaproteobacteria</taxon>
        <taxon>Alteromonadales</taxon>
        <taxon>Alteromonadales genera incertae sedis</taxon>
        <taxon>Motilimonas</taxon>
    </lineage>
</organism>
<dbReference type="RefSeq" id="WP_233053471.1">
    <property type="nucleotide sequence ID" value="NZ_JAIMJA010000013.1"/>
</dbReference>
<dbReference type="InterPro" id="IPR006016">
    <property type="entry name" value="UspA"/>
</dbReference>
<keyword evidence="3" id="KW-1185">Reference proteome</keyword>
<name>A0ABS8W9W2_9GAMM</name>
<evidence type="ECO:0000313" key="3">
    <source>
        <dbReference type="Proteomes" id="UP001201273"/>
    </source>
</evidence>
<dbReference type="CDD" id="cd00293">
    <property type="entry name" value="USP-like"/>
    <property type="match status" value="1"/>
</dbReference>
<dbReference type="Proteomes" id="UP001201273">
    <property type="component" value="Unassembled WGS sequence"/>
</dbReference>
<dbReference type="Pfam" id="PF00582">
    <property type="entry name" value="Usp"/>
    <property type="match status" value="1"/>
</dbReference>
<dbReference type="Gene3D" id="3.40.50.12370">
    <property type="match status" value="1"/>
</dbReference>
<proteinExistence type="predicted"/>
<sequence>MDIPRALWVITAANKSASAVPKVVQLCRGQSLHCLSIFPTNNMQEQGVAEAFFPRLQQRVAPHQIPLQCEFRSGDWFDTTQDYLAEHHCTHLIVNPYTKQGDRLESDRALLRMLQQSVVDVYVLSMQPWSNQQCVLVALDLSHQSSKVFAHAHQVAQQLSLPLEVVFIVDLLQQAHIADEVLLQQTQLLSETILNAKQHMSALIKHSQVAVSEIHYRIGQRDQQLIQQLKASQVAMLVMGQHHHVDLIGGDGVAHLLDEQEVDLCVVATS</sequence>
<dbReference type="EMBL" id="JAIMJA010000013">
    <property type="protein sequence ID" value="MCE2595807.1"/>
    <property type="molecule type" value="Genomic_DNA"/>
</dbReference>
<protein>
    <submittedName>
        <fullName evidence="2">Universal stress protein</fullName>
    </submittedName>
</protein>
<comment type="caution">
    <text evidence="2">The sequence shown here is derived from an EMBL/GenBank/DDBJ whole genome shotgun (WGS) entry which is preliminary data.</text>
</comment>
<feature type="domain" description="UspA" evidence="1">
    <location>
        <begin position="135"/>
        <end position="244"/>
    </location>
</feature>
<reference evidence="2 3" key="1">
    <citation type="journal article" date="2022" name="Environ. Microbiol. Rep.">
        <title>Eco-phylogenetic analyses reveal divergent evolution of vitamin B12 metabolism in the marine bacterial family 'Psychromonadaceae'.</title>
        <authorList>
            <person name="Jin X."/>
            <person name="Yang Y."/>
            <person name="Cao H."/>
            <person name="Gao B."/>
            <person name="Zhao Z."/>
        </authorList>
    </citation>
    <scope>NUCLEOTIDE SEQUENCE [LARGE SCALE GENOMIC DNA]</scope>
    <source>
        <strain evidence="2 3">MKS20</strain>
    </source>
</reference>
<dbReference type="SUPFAM" id="SSF52402">
    <property type="entry name" value="Adenine nucleotide alpha hydrolases-like"/>
    <property type="match status" value="1"/>
</dbReference>